<evidence type="ECO:0000313" key="2">
    <source>
        <dbReference type="Proteomes" id="UP000188342"/>
    </source>
</evidence>
<keyword evidence="2" id="KW-1185">Reference proteome</keyword>
<dbReference type="AlphaFoldDB" id="A0A1R4J064"/>
<dbReference type="EMBL" id="FUKQ01000018">
    <property type="protein sequence ID" value="SJN25541.1"/>
    <property type="molecule type" value="Genomic_DNA"/>
</dbReference>
<name>A0A1R4J064_9ACTN</name>
<dbReference type="Proteomes" id="UP000188342">
    <property type="component" value="Unassembled WGS sequence"/>
</dbReference>
<gene>
    <name evidence="1" type="ORF">FM114_04765</name>
</gene>
<reference evidence="1 2" key="1">
    <citation type="submission" date="2017-02" db="EMBL/GenBank/DDBJ databases">
        <authorList>
            <person name="Peterson S.W."/>
        </authorList>
    </citation>
    <scope>NUCLEOTIDE SEQUENCE [LARGE SCALE GENOMIC DNA]</scope>
    <source>
        <strain evidence="1 2">LSP_Lj1</strain>
    </source>
</reference>
<accession>A0A1R4J064</accession>
<dbReference type="STRING" id="1255658.FM114_04765"/>
<proteinExistence type="predicted"/>
<dbReference type="OrthoDB" id="9808543at2"/>
<sequence length="364" mass="39246">MAGDAGRRSAWGTGLRGMIDGHDTTLVVHSRSAYMVNGTIDAWRRSSTPIGQVMAYGGAHDTPSTDGTPTPIRANIPFLGVAGTADADVENMGSQWFTAVIGAPRTAPAFQVEVEDYGHAYINRELSRRGLDDRRGEVTRTAKDHEKLLLDTTVGWLSHTVRGRHVFPTGNTEPLPNGLIGVPARYLVATHGRAVRLVSGKGRWAAPLGRGASVKVCRNVGRMDPTPYPDRCPNVDDGVPISDSLMTRVRLGRGTGARVTVTARHPKLVALHLTPTRDRKDKLGHTPMRLTAVMADGRRFPVDMGPKYNALREWPHPYGAGLYYPQTARVPLPAAARRGTLVAVELTGPRGGEVDIRGLDVVAG</sequence>
<evidence type="ECO:0000313" key="1">
    <source>
        <dbReference type="EMBL" id="SJN25541.1"/>
    </source>
</evidence>
<protein>
    <submittedName>
        <fullName evidence="1">Uncharacterized protein</fullName>
    </submittedName>
</protein>
<dbReference type="RefSeq" id="WP_094764037.1">
    <property type="nucleotide sequence ID" value="NZ_FUKQ01000018.1"/>
</dbReference>
<organism evidence="1 2">
    <name type="scientific">Luteococcus japonicus LSP_Lj1</name>
    <dbReference type="NCBI Taxonomy" id="1255658"/>
    <lineage>
        <taxon>Bacteria</taxon>
        <taxon>Bacillati</taxon>
        <taxon>Actinomycetota</taxon>
        <taxon>Actinomycetes</taxon>
        <taxon>Propionibacteriales</taxon>
        <taxon>Propionibacteriaceae</taxon>
        <taxon>Luteococcus</taxon>
    </lineage>
</organism>